<feature type="active site" evidence="7">
    <location>
        <position position="152"/>
    </location>
</feature>
<evidence type="ECO:0000256" key="5">
    <source>
        <dbReference type="ARBA" id="ARBA00022884"/>
    </source>
</evidence>
<dbReference type="InterPro" id="IPR006145">
    <property type="entry name" value="PsdUridine_synth_RsuA/RluA"/>
</dbReference>
<keyword evidence="4" id="KW-0698">rRNA processing</keyword>
<dbReference type="STRING" id="156889.Mmc1_1777"/>
<dbReference type="Gene3D" id="3.10.290.10">
    <property type="entry name" value="RNA-binding S4 domain"/>
    <property type="match status" value="1"/>
</dbReference>
<dbReference type="Gene3D" id="3.30.2350.10">
    <property type="entry name" value="Pseudouridine synthase"/>
    <property type="match status" value="1"/>
</dbReference>
<dbReference type="PANTHER" id="PTHR21600">
    <property type="entry name" value="MITOCHONDRIAL RNA PSEUDOURIDINE SYNTHASE"/>
    <property type="match status" value="1"/>
</dbReference>
<keyword evidence="5 8" id="KW-0694">RNA-binding</keyword>
<dbReference type="SUPFAM" id="SSF55174">
    <property type="entry name" value="Alpha-L RNA-binding motif"/>
    <property type="match status" value="1"/>
</dbReference>
<dbReference type="InterPro" id="IPR050188">
    <property type="entry name" value="RluA_PseudoU_synthase"/>
</dbReference>
<reference evidence="12" key="1">
    <citation type="journal article" date="2009" name="Appl. Environ. Microbiol.">
        <title>Complete genome sequence of the chemolithoautotrophic marine magnetotactic coccus strain MC-1.</title>
        <authorList>
            <person name="Schubbe S."/>
            <person name="Williams T.J."/>
            <person name="Xie G."/>
            <person name="Kiss H.E."/>
            <person name="Brettin T.S."/>
            <person name="Martinez D."/>
            <person name="Ross C.A."/>
            <person name="Schuler D."/>
            <person name="Cox B.L."/>
            <person name="Nealson K.H."/>
            <person name="Bazylinski D.A."/>
        </authorList>
    </citation>
    <scope>NUCLEOTIDE SEQUENCE [LARGE SCALE GENOMIC DNA]</scope>
    <source>
        <strain evidence="12">ATCC BAA-1437 / JCM 17883 / MC-1</strain>
    </source>
</reference>
<dbReference type="InterPro" id="IPR020103">
    <property type="entry name" value="PsdUridine_synth_cat_dom_sf"/>
</dbReference>
<dbReference type="CDD" id="cd00165">
    <property type="entry name" value="S4"/>
    <property type="match status" value="1"/>
</dbReference>
<gene>
    <name evidence="11" type="ordered locus">Mmc1_1777</name>
</gene>
<protein>
    <recommendedName>
        <fullName evidence="9">Pseudouridine synthase</fullName>
        <ecNumber evidence="9">5.4.99.-</ecNumber>
    </recommendedName>
</protein>
<dbReference type="InterPro" id="IPR002942">
    <property type="entry name" value="S4_RNA-bd"/>
</dbReference>
<evidence type="ECO:0000256" key="3">
    <source>
        <dbReference type="ARBA" id="ARBA00010876"/>
    </source>
</evidence>
<proteinExistence type="inferred from homology"/>
<evidence type="ECO:0000256" key="7">
    <source>
        <dbReference type="PIRSR" id="PIRSR606225-1"/>
    </source>
</evidence>
<accession>A0L8J2</accession>
<name>A0L8J2_MAGMM</name>
<evidence type="ECO:0000256" key="6">
    <source>
        <dbReference type="ARBA" id="ARBA00023235"/>
    </source>
</evidence>
<comment type="similarity">
    <text evidence="3 9">Belongs to the pseudouridine synthase RluA family.</text>
</comment>
<dbReference type="PROSITE" id="PS01129">
    <property type="entry name" value="PSI_RLU"/>
    <property type="match status" value="1"/>
</dbReference>
<dbReference type="eggNOG" id="COG0564">
    <property type="taxonomic scope" value="Bacteria"/>
</dbReference>
<comment type="function">
    <text evidence="2">Responsible for synthesis of pseudouridine from uracil at positions 955, 2504 and 2580 in 23S ribosomal RNA.</text>
</comment>
<evidence type="ECO:0000256" key="9">
    <source>
        <dbReference type="RuleBase" id="RU362028"/>
    </source>
</evidence>
<feature type="domain" description="RNA-binding S4" evidence="10">
    <location>
        <begin position="22"/>
        <end position="82"/>
    </location>
</feature>
<dbReference type="EMBL" id="CP000471">
    <property type="protein sequence ID" value="ABK44285.1"/>
    <property type="molecule type" value="Genomic_DNA"/>
</dbReference>
<reference evidence="11 12" key="2">
    <citation type="journal article" date="2012" name="Int. J. Syst. Evol. Microbiol.">
        <title>Magnetococcus marinus gen. nov., sp. nov., a marine, magnetotactic bacterium that represents a novel lineage (Magnetococcaceae fam. nov.; Magnetococcales ord. nov.) at the base of the Alphaproteobacteria.</title>
        <authorList>
            <person name="Bazylinski D.A."/>
            <person name="Williams T.J."/>
            <person name="Lefevre C.T."/>
            <person name="Berg R.J."/>
            <person name="Zhang C.L."/>
            <person name="Bowser S.S."/>
            <person name="Dean A.J."/>
            <person name="Beveridge T.J."/>
        </authorList>
    </citation>
    <scope>NUCLEOTIDE SEQUENCE [LARGE SCALE GENOMIC DNA]</scope>
    <source>
        <strain evidence="12">ATCC BAA-1437 / JCM 17883 / MC-1</strain>
    </source>
</reference>
<evidence type="ECO:0000313" key="12">
    <source>
        <dbReference type="Proteomes" id="UP000002586"/>
    </source>
</evidence>
<dbReference type="GO" id="GO:0000455">
    <property type="term" value="P:enzyme-directed rRNA pseudouridine synthesis"/>
    <property type="evidence" value="ECO:0007669"/>
    <property type="project" value="UniProtKB-ARBA"/>
</dbReference>
<dbReference type="InterPro" id="IPR006225">
    <property type="entry name" value="PsdUridine_synth_RluC/D"/>
</dbReference>
<dbReference type="Pfam" id="PF01479">
    <property type="entry name" value="S4"/>
    <property type="match status" value="1"/>
</dbReference>
<sequence length="328" mass="36957">MPENSKPTAVRTVQVDEEYAGSRLDKFLKSQFPSVPFSLIQRLMRTGQVRVNKGRARGDRRLAFGDWVRLPPVTPPTAEELEHPNKEKILHQSADVEARTLHRDGWILVLNKPAGIPVHGGSGHQWGVVDAVRASLEKLGIEAQAELCHRLDKETSGLLLFGLRPRAVRLLTEAMRENQVTKTYLTLVQGVPAARQGVINQPLSKGNVRGGERMVVVEQGGQRAVTHYRVLRSYGVASLLEVQLETGRTHQIRVHMQWLGHPVAGDGKYGDKAFNKWMRERGLKRLFLHASELAFRHPENEQKLAYQAPLDDELTRVLEGLKRQEVRS</sequence>
<dbReference type="GO" id="GO:0003723">
    <property type="term" value="F:RNA binding"/>
    <property type="evidence" value="ECO:0007669"/>
    <property type="project" value="UniProtKB-KW"/>
</dbReference>
<dbReference type="Pfam" id="PF00849">
    <property type="entry name" value="PseudoU_synth_2"/>
    <property type="match status" value="1"/>
</dbReference>
<evidence type="ECO:0000259" key="10">
    <source>
        <dbReference type="SMART" id="SM00363"/>
    </source>
</evidence>
<evidence type="ECO:0000256" key="1">
    <source>
        <dbReference type="ARBA" id="ARBA00000381"/>
    </source>
</evidence>
<dbReference type="Proteomes" id="UP000002586">
    <property type="component" value="Chromosome"/>
</dbReference>
<dbReference type="SMART" id="SM00363">
    <property type="entry name" value="S4"/>
    <property type="match status" value="1"/>
</dbReference>
<dbReference type="GO" id="GO:0160141">
    <property type="term" value="F:23S rRNA pseudouridine(955/2504/2580) synthase activity"/>
    <property type="evidence" value="ECO:0007669"/>
    <property type="project" value="UniProtKB-EC"/>
</dbReference>
<evidence type="ECO:0000313" key="11">
    <source>
        <dbReference type="EMBL" id="ABK44285.1"/>
    </source>
</evidence>
<evidence type="ECO:0000256" key="4">
    <source>
        <dbReference type="ARBA" id="ARBA00022552"/>
    </source>
</evidence>
<dbReference type="InterPro" id="IPR036986">
    <property type="entry name" value="S4_RNA-bd_sf"/>
</dbReference>
<dbReference type="EC" id="5.4.99.-" evidence="9"/>
<keyword evidence="6 9" id="KW-0413">Isomerase</keyword>
<dbReference type="SUPFAM" id="SSF55120">
    <property type="entry name" value="Pseudouridine synthase"/>
    <property type="match status" value="1"/>
</dbReference>
<comment type="catalytic activity">
    <reaction evidence="9">
        <text>a uridine in RNA = a pseudouridine in RNA</text>
        <dbReference type="Rhea" id="RHEA:48348"/>
        <dbReference type="Rhea" id="RHEA-COMP:12068"/>
        <dbReference type="Rhea" id="RHEA-COMP:12069"/>
        <dbReference type="ChEBI" id="CHEBI:65314"/>
        <dbReference type="ChEBI" id="CHEBI:65315"/>
    </reaction>
</comment>
<evidence type="ECO:0000256" key="2">
    <source>
        <dbReference type="ARBA" id="ARBA00002876"/>
    </source>
</evidence>
<dbReference type="InterPro" id="IPR006224">
    <property type="entry name" value="PsdUridine_synth_RluA-like_CS"/>
</dbReference>
<dbReference type="CDD" id="cd02869">
    <property type="entry name" value="PseudoU_synth_RluA_like"/>
    <property type="match status" value="1"/>
</dbReference>
<organism evidence="11 12">
    <name type="scientific">Magnetococcus marinus (strain ATCC BAA-1437 / JCM 17883 / MC-1)</name>
    <dbReference type="NCBI Taxonomy" id="156889"/>
    <lineage>
        <taxon>Bacteria</taxon>
        <taxon>Pseudomonadati</taxon>
        <taxon>Pseudomonadota</taxon>
        <taxon>Magnetococcia</taxon>
        <taxon>Magnetococcales</taxon>
        <taxon>Magnetococcaceae</taxon>
        <taxon>Magnetococcus</taxon>
    </lineage>
</organism>
<comment type="catalytic activity">
    <reaction evidence="1">
        <text>uridine(955/2504/2580) in 23S rRNA = pseudouridine(955/2504/2580) in 23S rRNA</text>
        <dbReference type="Rhea" id="RHEA:42528"/>
        <dbReference type="Rhea" id="RHEA-COMP:10099"/>
        <dbReference type="Rhea" id="RHEA-COMP:10100"/>
        <dbReference type="ChEBI" id="CHEBI:65314"/>
        <dbReference type="ChEBI" id="CHEBI:65315"/>
        <dbReference type="EC" id="5.4.99.24"/>
    </reaction>
</comment>
<dbReference type="KEGG" id="mgm:Mmc1_1777"/>
<dbReference type="NCBIfam" id="TIGR00005">
    <property type="entry name" value="rluA_subfam"/>
    <property type="match status" value="1"/>
</dbReference>
<keyword evidence="12" id="KW-1185">Reference proteome</keyword>
<dbReference type="PANTHER" id="PTHR21600:SF92">
    <property type="entry name" value="RIBOSOMAL LARGE SUBUNIT PSEUDOURIDINE SYNTHASE C"/>
    <property type="match status" value="1"/>
</dbReference>
<dbReference type="HOGENOM" id="CLU_016902_1_0_5"/>
<evidence type="ECO:0000256" key="8">
    <source>
        <dbReference type="PROSITE-ProRule" id="PRU00182"/>
    </source>
</evidence>
<dbReference type="AlphaFoldDB" id="A0L8J2"/>
<dbReference type="PROSITE" id="PS50889">
    <property type="entry name" value="S4"/>
    <property type="match status" value="1"/>
</dbReference>